<dbReference type="Proteomes" id="UP000057820">
    <property type="component" value="Plasmid 2"/>
</dbReference>
<dbReference type="EMBL" id="LN868939">
    <property type="protein sequence ID" value="CRY79854.1"/>
    <property type="molecule type" value="Genomic_DNA"/>
</dbReference>
<evidence type="ECO:0000313" key="2">
    <source>
        <dbReference type="Proteomes" id="UP000057820"/>
    </source>
</evidence>
<evidence type="ECO:0000313" key="1">
    <source>
        <dbReference type="EMBL" id="CRY79854.1"/>
    </source>
</evidence>
<accession>A0A0H5NXT5</accession>
<dbReference type="KEGG" id="nfr:ERS450000_03507"/>
<reference evidence="2" key="1">
    <citation type="submission" date="2015-03" db="EMBL/GenBank/DDBJ databases">
        <authorList>
            <consortium name="Pathogen Informatics"/>
        </authorList>
    </citation>
    <scope>NUCLEOTIDE SEQUENCE [LARGE SCALE GENOMIC DNA]</scope>
    <source>
        <strain evidence="2">NCTC11134</strain>
        <plasmid evidence="2">2</plasmid>
    </source>
</reference>
<dbReference type="InterPro" id="IPR029057">
    <property type="entry name" value="PRTase-like"/>
</dbReference>
<evidence type="ECO:0008006" key="3">
    <source>
        <dbReference type="Google" id="ProtNLM"/>
    </source>
</evidence>
<dbReference type="SUPFAM" id="SSF53271">
    <property type="entry name" value="PRTase-like"/>
    <property type="match status" value="1"/>
</dbReference>
<proteinExistence type="predicted"/>
<sequence>MARTSLDLRAGYMDQAYNTGVLRRKANRDLDGLEFDTVVGTGLSGALVVPRLAEWFDVDFLIIRKPGDGSHSSSEFEGNLGRRWLFVDDFIDTGSTFNNVFCHVSYASEANRWETEFVGAWLYELVGPSLRLPFDLEEELKLYEKHDYRVSSTWGLITPAELPPAKTIHGSLTPLIRKAA</sequence>
<dbReference type="RefSeq" id="WP_060593569.1">
    <property type="nucleotide sequence ID" value="NZ_CP031418.1"/>
</dbReference>
<dbReference type="Gene3D" id="3.40.50.2020">
    <property type="match status" value="1"/>
</dbReference>
<dbReference type="InterPro" id="IPR000836">
    <property type="entry name" value="PRTase_dom"/>
</dbReference>
<gene>
    <name evidence="1" type="ORF">ERS450000_03507</name>
</gene>
<keyword evidence="1" id="KW-0614">Plasmid</keyword>
<name>A0A0H5NXT5_NOCFR</name>
<dbReference type="CDD" id="cd06223">
    <property type="entry name" value="PRTases_typeI"/>
    <property type="match status" value="1"/>
</dbReference>
<organism evidence="1 2">
    <name type="scientific">Nocardia farcinica</name>
    <dbReference type="NCBI Taxonomy" id="37329"/>
    <lineage>
        <taxon>Bacteria</taxon>
        <taxon>Bacillati</taxon>
        <taxon>Actinomycetota</taxon>
        <taxon>Actinomycetes</taxon>
        <taxon>Mycobacteriales</taxon>
        <taxon>Nocardiaceae</taxon>
        <taxon>Nocardia</taxon>
    </lineage>
</organism>
<protein>
    <recommendedName>
        <fullName evidence="3">Phosphoribosyltransferase</fullName>
    </recommendedName>
</protein>
<dbReference type="AlphaFoldDB" id="A0A0H5NXT5"/>
<geneLocation type="plasmid" evidence="1">
    <name>2</name>
</geneLocation>